<proteinExistence type="predicted"/>
<dbReference type="EMBL" id="JBHSMM010000004">
    <property type="protein sequence ID" value="MFC5441099.1"/>
    <property type="molecule type" value="Genomic_DNA"/>
</dbReference>
<sequence>MKFETMMLHSLFAACFALCVLVMGAMLRAQPVEQPASGSSVTTMLLDAPDSCVLPHDGVLCPPSTQVL</sequence>
<name>A0ABW0JYP1_9GAMM</name>
<evidence type="ECO:0000313" key="1">
    <source>
        <dbReference type="EMBL" id="MFC5441099.1"/>
    </source>
</evidence>
<gene>
    <name evidence="1" type="ORF">ACFPK0_13815</name>
</gene>
<comment type="caution">
    <text evidence="1">The sequence shown here is derived from an EMBL/GenBank/DDBJ whole genome shotgun (WGS) entry which is preliminary data.</text>
</comment>
<reference evidence="2" key="1">
    <citation type="journal article" date="2019" name="Int. J. Syst. Evol. Microbiol.">
        <title>The Global Catalogue of Microorganisms (GCM) 10K type strain sequencing project: providing services to taxonomists for standard genome sequencing and annotation.</title>
        <authorList>
            <consortium name="The Broad Institute Genomics Platform"/>
            <consortium name="The Broad Institute Genome Sequencing Center for Infectious Disease"/>
            <person name="Wu L."/>
            <person name="Ma J."/>
        </authorList>
    </citation>
    <scope>NUCLEOTIDE SEQUENCE [LARGE SCALE GENOMIC DNA]</scope>
    <source>
        <strain evidence="2">KACC 12822</strain>
    </source>
</reference>
<organism evidence="1 2">
    <name type="scientific">Rhodanobacter ginsenosidimutans</name>
    <dbReference type="NCBI Taxonomy" id="490571"/>
    <lineage>
        <taxon>Bacteria</taxon>
        <taxon>Pseudomonadati</taxon>
        <taxon>Pseudomonadota</taxon>
        <taxon>Gammaproteobacteria</taxon>
        <taxon>Lysobacterales</taxon>
        <taxon>Rhodanobacteraceae</taxon>
        <taxon>Rhodanobacter</taxon>
    </lineage>
</organism>
<dbReference type="Proteomes" id="UP001596018">
    <property type="component" value="Unassembled WGS sequence"/>
</dbReference>
<evidence type="ECO:0000313" key="2">
    <source>
        <dbReference type="Proteomes" id="UP001596018"/>
    </source>
</evidence>
<evidence type="ECO:0008006" key="3">
    <source>
        <dbReference type="Google" id="ProtNLM"/>
    </source>
</evidence>
<keyword evidence="2" id="KW-1185">Reference proteome</keyword>
<dbReference type="RefSeq" id="WP_056084602.1">
    <property type="nucleotide sequence ID" value="NZ_JALBWS010000010.1"/>
</dbReference>
<dbReference type="PROSITE" id="PS51257">
    <property type="entry name" value="PROKAR_LIPOPROTEIN"/>
    <property type="match status" value="1"/>
</dbReference>
<accession>A0ABW0JYP1</accession>
<protein>
    <recommendedName>
        <fullName evidence="3">Secreted protein</fullName>
    </recommendedName>
</protein>